<evidence type="ECO:0000313" key="3">
    <source>
        <dbReference type="Proteomes" id="UP000045842"/>
    </source>
</evidence>
<accession>A0A655IQP1</accession>
<protein>
    <submittedName>
        <fullName evidence="2">Uncharacterized protein</fullName>
    </submittedName>
</protein>
<dbReference type="Proteomes" id="UP000045842">
    <property type="component" value="Unassembled WGS sequence"/>
</dbReference>
<sequence length="86" mass="8720">MAPAPTVAASATPETMGAATRVLASAAKNPVNASTPMLPSDAKPWMAISEPPDSVTKPMIATVPPTTAIAPVPIPISATMRSVSRR</sequence>
<evidence type="ECO:0000313" key="2">
    <source>
        <dbReference type="EMBL" id="COW07161.1"/>
    </source>
</evidence>
<organism evidence="2 3">
    <name type="scientific">Mycobacterium tuberculosis</name>
    <dbReference type="NCBI Taxonomy" id="1773"/>
    <lineage>
        <taxon>Bacteria</taxon>
        <taxon>Bacillati</taxon>
        <taxon>Actinomycetota</taxon>
        <taxon>Actinomycetes</taxon>
        <taxon>Mycobacteriales</taxon>
        <taxon>Mycobacteriaceae</taxon>
        <taxon>Mycobacterium</taxon>
        <taxon>Mycobacterium tuberculosis complex</taxon>
    </lineage>
</organism>
<name>A0A655IQP1_MYCTX</name>
<feature type="region of interest" description="Disordered" evidence="1">
    <location>
        <begin position="29"/>
        <end position="50"/>
    </location>
</feature>
<reference evidence="2 3" key="1">
    <citation type="submission" date="2015-03" db="EMBL/GenBank/DDBJ databases">
        <authorList>
            <consortium name="Pathogen Informatics"/>
        </authorList>
    </citation>
    <scope>NUCLEOTIDE SEQUENCE [LARGE SCALE GENOMIC DNA]</scope>
    <source>
        <strain evidence="2 3">G09801536</strain>
    </source>
</reference>
<dbReference type="EMBL" id="CSAD01000496">
    <property type="protein sequence ID" value="COW07161.1"/>
    <property type="molecule type" value="Genomic_DNA"/>
</dbReference>
<proteinExistence type="predicted"/>
<evidence type="ECO:0000256" key="1">
    <source>
        <dbReference type="SAM" id="MobiDB-lite"/>
    </source>
</evidence>
<gene>
    <name evidence="2" type="ORF">ERS007679_03049</name>
</gene>
<dbReference type="AlphaFoldDB" id="A0A655IQP1"/>